<accession>A0ABQ5TMB9</accession>
<reference evidence="1 2" key="1">
    <citation type="submission" date="2023-02" db="EMBL/GenBank/DDBJ databases">
        <title>Oceanobacillus kimchii IFOP_LL358 isolated form Alexandrium catenella lab strain.</title>
        <authorList>
            <person name="Gajardo G."/>
            <person name="Ueki S."/>
            <person name="Maruyama F."/>
        </authorList>
    </citation>
    <scope>NUCLEOTIDE SEQUENCE [LARGE SCALE GENOMIC DNA]</scope>
    <source>
        <strain evidence="1 2">IFOP_LL358</strain>
    </source>
</reference>
<dbReference type="InterPro" id="IPR019646">
    <property type="entry name" value="Aminoglyc_AdlTrfase"/>
</dbReference>
<dbReference type="Pfam" id="PF10706">
    <property type="entry name" value="Aminoglyc_resit"/>
    <property type="match status" value="1"/>
</dbReference>
<keyword evidence="2" id="KW-1185">Reference proteome</keyword>
<dbReference type="Gene3D" id="3.30.460.40">
    <property type="match status" value="1"/>
</dbReference>
<organism evidence="1 2">
    <name type="scientific">Oceanobacillus kimchii</name>
    <dbReference type="NCBI Taxonomy" id="746691"/>
    <lineage>
        <taxon>Bacteria</taxon>
        <taxon>Bacillati</taxon>
        <taxon>Bacillota</taxon>
        <taxon>Bacilli</taxon>
        <taxon>Bacillales</taxon>
        <taxon>Bacillaceae</taxon>
        <taxon>Oceanobacillus</taxon>
    </lineage>
</organism>
<gene>
    <name evidence="1" type="ORF">MACH08_14810</name>
</gene>
<dbReference type="RefSeq" id="WP_139136356.1">
    <property type="nucleotide sequence ID" value="NZ_BSKO01000001.1"/>
</dbReference>
<sequence>MDGGKEQLIILKDITIISDSLNIDIWLKGGWAIDFLFKKITTKDY</sequence>
<dbReference type="EMBL" id="BSKO01000001">
    <property type="protein sequence ID" value="GLO65697.1"/>
    <property type="molecule type" value="Genomic_DNA"/>
</dbReference>
<protein>
    <submittedName>
        <fullName evidence="1">Uncharacterized protein</fullName>
    </submittedName>
</protein>
<proteinExistence type="predicted"/>
<dbReference type="Proteomes" id="UP001275436">
    <property type="component" value="Unassembled WGS sequence"/>
</dbReference>
<evidence type="ECO:0000313" key="2">
    <source>
        <dbReference type="Proteomes" id="UP001275436"/>
    </source>
</evidence>
<evidence type="ECO:0000313" key="1">
    <source>
        <dbReference type="EMBL" id="GLO65697.1"/>
    </source>
</evidence>
<name>A0ABQ5TMB9_9BACI</name>
<comment type="caution">
    <text evidence="1">The sequence shown here is derived from an EMBL/GenBank/DDBJ whole genome shotgun (WGS) entry which is preliminary data.</text>
</comment>